<feature type="repeat" description="PPR" evidence="2">
    <location>
        <begin position="376"/>
        <end position="410"/>
    </location>
</feature>
<feature type="repeat" description="PPR" evidence="2">
    <location>
        <begin position="172"/>
        <end position="206"/>
    </location>
</feature>
<dbReference type="Proteomes" id="UP000825935">
    <property type="component" value="Chromosome 13"/>
</dbReference>
<reference evidence="3" key="1">
    <citation type="submission" date="2021-08" db="EMBL/GenBank/DDBJ databases">
        <title>WGS assembly of Ceratopteris richardii.</title>
        <authorList>
            <person name="Marchant D.B."/>
            <person name="Chen G."/>
            <person name="Jenkins J."/>
            <person name="Shu S."/>
            <person name="Leebens-Mack J."/>
            <person name="Grimwood J."/>
            <person name="Schmutz J."/>
            <person name="Soltis P."/>
            <person name="Soltis D."/>
            <person name="Chen Z.-H."/>
        </authorList>
    </citation>
    <scope>NUCLEOTIDE SEQUENCE</scope>
    <source>
        <strain evidence="3">Whitten #5841</strain>
        <tissue evidence="3">Leaf</tissue>
    </source>
</reference>
<dbReference type="NCBIfam" id="TIGR00756">
    <property type="entry name" value="PPR"/>
    <property type="match status" value="7"/>
</dbReference>
<dbReference type="OrthoDB" id="509099at2759"/>
<dbReference type="Pfam" id="PF13041">
    <property type="entry name" value="PPR_2"/>
    <property type="match status" value="4"/>
</dbReference>
<dbReference type="FunFam" id="1.25.40.10:FF:000158">
    <property type="entry name" value="pentatricopeptide repeat-containing protein At2g33680"/>
    <property type="match status" value="1"/>
</dbReference>
<keyword evidence="1" id="KW-0677">Repeat</keyword>
<dbReference type="GO" id="GO:0009451">
    <property type="term" value="P:RNA modification"/>
    <property type="evidence" value="ECO:0007669"/>
    <property type="project" value="InterPro"/>
</dbReference>
<evidence type="ECO:0000256" key="2">
    <source>
        <dbReference type="PROSITE-ProRule" id="PRU00708"/>
    </source>
</evidence>
<evidence type="ECO:0008006" key="5">
    <source>
        <dbReference type="Google" id="ProtNLM"/>
    </source>
</evidence>
<comment type="caution">
    <text evidence="3">The sequence shown here is derived from an EMBL/GenBank/DDBJ whole genome shotgun (WGS) entry which is preliminary data.</text>
</comment>
<evidence type="ECO:0000313" key="3">
    <source>
        <dbReference type="EMBL" id="KAH7422237.1"/>
    </source>
</evidence>
<organism evidence="3 4">
    <name type="scientific">Ceratopteris richardii</name>
    <name type="common">Triangle waterfern</name>
    <dbReference type="NCBI Taxonomy" id="49495"/>
    <lineage>
        <taxon>Eukaryota</taxon>
        <taxon>Viridiplantae</taxon>
        <taxon>Streptophyta</taxon>
        <taxon>Embryophyta</taxon>
        <taxon>Tracheophyta</taxon>
        <taxon>Polypodiopsida</taxon>
        <taxon>Polypodiidae</taxon>
        <taxon>Polypodiales</taxon>
        <taxon>Pteridineae</taxon>
        <taxon>Pteridaceae</taxon>
        <taxon>Parkerioideae</taxon>
        <taxon>Ceratopteris</taxon>
    </lineage>
</organism>
<dbReference type="GO" id="GO:0003723">
    <property type="term" value="F:RNA binding"/>
    <property type="evidence" value="ECO:0007669"/>
    <property type="project" value="InterPro"/>
</dbReference>
<dbReference type="InterPro" id="IPR002885">
    <property type="entry name" value="PPR_rpt"/>
</dbReference>
<proteinExistence type="predicted"/>
<dbReference type="InterPro" id="IPR046960">
    <property type="entry name" value="PPR_At4g14850-like_plant"/>
</dbReference>
<dbReference type="GO" id="GO:0048731">
    <property type="term" value="P:system development"/>
    <property type="evidence" value="ECO:0007669"/>
    <property type="project" value="UniProtKB-ARBA"/>
</dbReference>
<protein>
    <recommendedName>
        <fullName evidence="5">Pentatricopeptide repeat-containing protein</fullName>
    </recommendedName>
</protein>
<dbReference type="PROSITE" id="PS51375">
    <property type="entry name" value="PPR"/>
    <property type="match status" value="7"/>
</dbReference>
<dbReference type="Gene3D" id="1.25.40.10">
    <property type="entry name" value="Tetratricopeptide repeat domain"/>
    <property type="match status" value="6"/>
</dbReference>
<sequence>MPLPTIEIICCLLHQCRRERSFALALYLRPYLYKSGLSFHDSLKAIVEAMVVESSGEIFDTHQTTDGMLNKKEMPFHFLIREYIKHSQWDDALVLYEKTKKTEFYSLHTFMPLLKACAELQCLEGGQEIHSQIYKSGFEIHPFVSTTLINLYTECGYLEEAQKIFDKLQAKDIACWNALIAGYAKEGCGRKALFYFELMQEHGITPNTRTFVSSLKACGILAICDKGQELHAEIVRRGLLQEHNFVGNALLDMYAKCGLVAQAREVFCELSIRDAITWNALVVGHANCGYIQEACKYLELMKSDGNSLNSSILLLIMKACTMNKAIESGLQLHSETIMIGFIDNDLAIGITLVDMYASSGWFEEAQRVLQVYCIQEVAAWTALINGYVYYDFNREALECFNEMQEKGISPNHITFVCCLKACSNIRAFEKGQEIHNEINQLAMLEDNLPLGNALLDMYAKCGYVSKVKEVFDVLSSRDIVSWTALLGGYIDSGYSDEALKLFNQMKREGTTPDAVTYVFVLKACANIGAGEEGMKIHEEISEMCLLEKDLVTANALIDMYSNCGMLSKAWAVFDELKCPDVISGTSLVAGLIRQGYHEEALECIDQMQQKGIILDCHVLTYGLQVCGNLGLIGRGRELHGVVCSNIVNYSLLAYNALIDMYAKSGFLASSVKVFNTLADRDVTSWNTLITGYAQLGDIDNVLFYYRRMVKENKKPNSITFLSLLTACSHSGVHDLTDCVFEVMVEENELMPSLGHFTCGIDLLGRVGQLDKMLWKITQIPFQPSLIIWHCLLSACKKSNNYEIGRAALKHVMQVEKNDIGSLISLSNICDTDNSIE</sequence>
<feature type="repeat" description="PPR" evidence="2">
    <location>
        <begin position="681"/>
        <end position="715"/>
    </location>
</feature>
<dbReference type="FunFam" id="1.25.40.10:FF:000344">
    <property type="entry name" value="Pentatricopeptide repeat-containing protein"/>
    <property type="match status" value="2"/>
</dbReference>
<dbReference type="Pfam" id="PF01535">
    <property type="entry name" value="PPR"/>
    <property type="match status" value="5"/>
</dbReference>
<evidence type="ECO:0000256" key="1">
    <source>
        <dbReference type="ARBA" id="ARBA00022737"/>
    </source>
</evidence>
<feature type="repeat" description="PPR" evidence="2">
    <location>
        <begin position="274"/>
        <end position="308"/>
    </location>
</feature>
<dbReference type="AlphaFoldDB" id="A0A8T2TG36"/>
<gene>
    <name evidence="3" type="ORF">KP509_13G098600</name>
</gene>
<keyword evidence="4" id="KW-1185">Reference proteome</keyword>
<dbReference type="PANTHER" id="PTHR47926:SF347">
    <property type="entry name" value="PENTATRICOPEPTIDE REPEAT-CONTAINING PROTEIN"/>
    <property type="match status" value="1"/>
</dbReference>
<accession>A0A8T2TG36</accession>
<feature type="repeat" description="PPR" evidence="2">
    <location>
        <begin position="580"/>
        <end position="614"/>
    </location>
</feature>
<name>A0A8T2TG36_CERRI</name>
<dbReference type="InterPro" id="IPR011990">
    <property type="entry name" value="TPR-like_helical_dom_sf"/>
</dbReference>
<feature type="repeat" description="PPR" evidence="2">
    <location>
        <begin position="549"/>
        <end position="579"/>
    </location>
</feature>
<dbReference type="EMBL" id="CM035418">
    <property type="protein sequence ID" value="KAH7422237.1"/>
    <property type="molecule type" value="Genomic_DNA"/>
</dbReference>
<evidence type="ECO:0000313" key="4">
    <source>
        <dbReference type="Proteomes" id="UP000825935"/>
    </source>
</evidence>
<feature type="repeat" description="PPR" evidence="2">
    <location>
        <begin position="478"/>
        <end position="512"/>
    </location>
</feature>
<dbReference type="EMBL" id="CM035418">
    <property type="protein sequence ID" value="KAH7422238.1"/>
    <property type="molecule type" value="Genomic_DNA"/>
</dbReference>
<dbReference type="PANTHER" id="PTHR47926">
    <property type="entry name" value="PENTATRICOPEPTIDE REPEAT-CONTAINING PROTEIN"/>
    <property type="match status" value="1"/>
</dbReference>
<dbReference type="SUPFAM" id="SSF48452">
    <property type="entry name" value="TPR-like"/>
    <property type="match status" value="1"/>
</dbReference>